<evidence type="ECO:0000313" key="2">
    <source>
        <dbReference type="Proteomes" id="UP001179361"/>
    </source>
</evidence>
<accession>A0ABS8Q1P4</accession>
<comment type="caution">
    <text evidence="1">The sequence shown here is derived from an EMBL/GenBank/DDBJ whole genome shotgun (WGS) entry which is preliminary data.</text>
</comment>
<dbReference type="RefSeq" id="WP_231056785.1">
    <property type="nucleotide sequence ID" value="NZ_JAJNOC010000001.1"/>
</dbReference>
<sequence>MGHQLNLYLTLKDTEMVEDAIRAIEPVAILHRRSKGPAPRVLTSLRHDEDGHTWLFFDLVRPADLAMLPVRHVAGPDYWTVDVQRDPVLEFNRCFSDGRIIRRGRVYFVSSYFGPDGAPVMKDEAFVKWGRKVVRRIRSILTKHGGDYIGPEAKALLAASQVSLVT</sequence>
<keyword evidence="2" id="KW-1185">Reference proteome</keyword>
<gene>
    <name evidence="1" type="ORF">LQ564_04030</name>
</gene>
<protein>
    <submittedName>
        <fullName evidence="1">Uncharacterized protein</fullName>
    </submittedName>
</protein>
<reference evidence="1" key="1">
    <citation type="submission" date="2021-11" db="EMBL/GenBank/DDBJ databases">
        <title>The complete genome of Massilia sp sp. G4R7.</title>
        <authorList>
            <person name="Liu L."/>
            <person name="Yue J."/>
            <person name="Yuan J."/>
            <person name="Yang F."/>
            <person name="Li L."/>
        </authorList>
    </citation>
    <scope>NUCLEOTIDE SEQUENCE</scope>
    <source>
        <strain evidence="1">G4R7</strain>
    </source>
</reference>
<proteinExistence type="predicted"/>
<organism evidence="1 2">
    <name type="scientific">Massilia phyllostachyos</name>
    <dbReference type="NCBI Taxonomy" id="2898585"/>
    <lineage>
        <taxon>Bacteria</taxon>
        <taxon>Pseudomonadati</taxon>
        <taxon>Pseudomonadota</taxon>
        <taxon>Betaproteobacteria</taxon>
        <taxon>Burkholderiales</taxon>
        <taxon>Oxalobacteraceae</taxon>
        <taxon>Telluria group</taxon>
        <taxon>Massilia</taxon>
    </lineage>
</organism>
<evidence type="ECO:0000313" key="1">
    <source>
        <dbReference type="EMBL" id="MCD2515478.1"/>
    </source>
</evidence>
<dbReference type="EMBL" id="JAJNOC010000001">
    <property type="protein sequence ID" value="MCD2515478.1"/>
    <property type="molecule type" value="Genomic_DNA"/>
</dbReference>
<dbReference type="Proteomes" id="UP001179361">
    <property type="component" value="Unassembled WGS sequence"/>
</dbReference>
<name>A0ABS8Q1P4_9BURK</name>